<feature type="transmembrane region" description="Helical" evidence="7">
    <location>
        <begin position="170"/>
        <end position="190"/>
    </location>
</feature>
<feature type="transmembrane region" description="Helical" evidence="7">
    <location>
        <begin position="375"/>
        <end position="393"/>
    </location>
</feature>
<gene>
    <name evidence="9" type="ORF">FC88_GL002076</name>
</gene>
<name>A0ABR5P7E0_9LACO</name>
<evidence type="ECO:0000256" key="4">
    <source>
        <dbReference type="ARBA" id="ARBA00022692"/>
    </source>
</evidence>
<evidence type="ECO:0000256" key="6">
    <source>
        <dbReference type="ARBA" id="ARBA00023136"/>
    </source>
</evidence>
<feature type="transmembrane region" description="Helical" evidence="7">
    <location>
        <begin position="251"/>
        <end position="275"/>
    </location>
</feature>
<feature type="transmembrane region" description="Helical" evidence="7">
    <location>
        <begin position="211"/>
        <end position="231"/>
    </location>
</feature>
<feature type="transmembrane region" description="Helical" evidence="7">
    <location>
        <begin position="311"/>
        <end position="332"/>
    </location>
</feature>
<dbReference type="PROSITE" id="PS50850">
    <property type="entry name" value="MFS"/>
    <property type="match status" value="1"/>
</dbReference>
<feature type="transmembrane region" description="Helical" evidence="7">
    <location>
        <begin position="50"/>
        <end position="71"/>
    </location>
</feature>
<keyword evidence="6 7" id="KW-0472">Membrane</keyword>
<dbReference type="InterPro" id="IPR020846">
    <property type="entry name" value="MFS_dom"/>
</dbReference>
<comment type="caution">
    <text evidence="9">The sequence shown here is derived from an EMBL/GenBank/DDBJ whole genome shotgun (WGS) entry which is preliminary data.</text>
</comment>
<comment type="subcellular location">
    <subcellularLocation>
        <location evidence="1">Cell membrane</location>
        <topology evidence="1">Multi-pass membrane protein</topology>
    </subcellularLocation>
</comment>
<proteinExistence type="predicted"/>
<dbReference type="PANTHER" id="PTHR43414:SF6">
    <property type="entry name" value="MULTIDRUG RESISTANCE PROTEIN MDTG"/>
    <property type="match status" value="1"/>
</dbReference>
<evidence type="ECO:0000256" key="1">
    <source>
        <dbReference type="ARBA" id="ARBA00004651"/>
    </source>
</evidence>
<keyword evidence="3" id="KW-1003">Cell membrane</keyword>
<evidence type="ECO:0000256" key="2">
    <source>
        <dbReference type="ARBA" id="ARBA00022448"/>
    </source>
</evidence>
<organism evidence="9 10">
    <name type="scientific">Companilactobacillus futsaii JCM 17355</name>
    <dbReference type="NCBI Taxonomy" id="1423818"/>
    <lineage>
        <taxon>Bacteria</taxon>
        <taxon>Bacillati</taxon>
        <taxon>Bacillota</taxon>
        <taxon>Bacilli</taxon>
        <taxon>Lactobacillales</taxon>
        <taxon>Lactobacillaceae</taxon>
        <taxon>Companilactobacillus</taxon>
    </lineage>
</organism>
<feature type="transmembrane region" description="Helical" evidence="7">
    <location>
        <begin position="15"/>
        <end position="38"/>
    </location>
</feature>
<feature type="transmembrane region" description="Helical" evidence="7">
    <location>
        <begin position="353"/>
        <end position="369"/>
    </location>
</feature>
<dbReference type="InterPro" id="IPR036259">
    <property type="entry name" value="MFS_trans_sf"/>
</dbReference>
<evidence type="ECO:0000256" key="3">
    <source>
        <dbReference type="ARBA" id="ARBA00022475"/>
    </source>
</evidence>
<dbReference type="EMBL" id="AZDO01000039">
    <property type="protein sequence ID" value="KRK96626.1"/>
    <property type="molecule type" value="Genomic_DNA"/>
</dbReference>
<keyword evidence="10" id="KW-1185">Reference proteome</keyword>
<feature type="transmembrane region" description="Helical" evidence="7">
    <location>
        <begin position="83"/>
        <end position="100"/>
    </location>
</feature>
<dbReference type="Pfam" id="PF07690">
    <property type="entry name" value="MFS_1"/>
    <property type="match status" value="1"/>
</dbReference>
<evidence type="ECO:0000256" key="7">
    <source>
        <dbReference type="SAM" id="Phobius"/>
    </source>
</evidence>
<keyword evidence="4 7" id="KW-0812">Transmembrane</keyword>
<reference evidence="9 10" key="1">
    <citation type="journal article" date="2015" name="Genome Announc.">
        <title>Expanding the biotechnology potential of lactobacilli through comparative genomics of 213 strains and associated genera.</title>
        <authorList>
            <person name="Sun Z."/>
            <person name="Harris H.M."/>
            <person name="McCann A."/>
            <person name="Guo C."/>
            <person name="Argimon S."/>
            <person name="Zhang W."/>
            <person name="Yang X."/>
            <person name="Jeffery I.B."/>
            <person name="Cooney J.C."/>
            <person name="Kagawa T.F."/>
            <person name="Liu W."/>
            <person name="Song Y."/>
            <person name="Salvetti E."/>
            <person name="Wrobel A."/>
            <person name="Rasinkangas P."/>
            <person name="Parkhill J."/>
            <person name="Rea M.C."/>
            <person name="O'Sullivan O."/>
            <person name="Ritari J."/>
            <person name="Douillard F.P."/>
            <person name="Paul Ross R."/>
            <person name="Yang R."/>
            <person name="Briner A.E."/>
            <person name="Felis G.E."/>
            <person name="de Vos W.M."/>
            <person name="Barrangou R."/>
            <person name="Klaenhammer T.R."/>
            <person name="Caufield P.W."/>
            <person name="Cui Y."/>
            <person name="Zhang H."/>
            <person name="O'Toole P.W."/>
        </authorList>
    </citation>
    <scope>NUCLEOTIDE SEQUENCE [LARGE SCALE GENOMIC DNA]</scope>
    <source>
        <strain evidence="9 10">JCM 17355</strain>
    </source>
</reference>
<evidence type="ECO:0000313" key="9">
    <source>
        <dbReference type="EMBL" id="KRK96626.1"/>
    </source>
</evidence>
<dbReference type="InterPro" id="IPR011701">
    <property type="entry name" value="MFS"/>
</dbReference>
<dbReference type="SUPFAM" id="SSF103473">
    <property type="entry name" value="MFS general substrate transporter"/>
    <property type="match status" value="1"/>
</dbReference>
<sequence length="407" mass="44633">MGVDMQTAWQKNFKILWFGSFITDMGNAMTLPFVVLFIDTLGNFTQTQLNFLGAAAFSLTYLMKAFVSPLWGRLADLKGRKLMCLRASGVMTITIFMIGLSPNVWFLLFFRALQGAFSGYINNANALMSVSAPRGIQGRVMSKLVTGSIAGTLIGPLIGSFLATTVGYRGAFFLTSFLMGLVFFTTLFGVKEDFTPITKEKLRPALPLMRKIGWSFFLALFYSLLAIQATTNAITPMISLLVRELDYHSSNLVIITGIVSAAPGLATILMAGVVGHLIDKIGGLKSMWLFLILAVVSLTLTSLVQNIWELVILRFILGISDAALIPSIQVLTVQNVPKQIFGRIFSYNQSAQSFGNVFGPMLAAVIATGLGYKSIFLFCAILEALALILWVLYTKRSAIKFDSLRHF</sequence>
<evidence type="ECO:0000313" key="10">
    <source>
        <dbReference type="Proteomes" id="UP000051379"/>
    </source>
</evidence>
<evidence type="ECO:0000259" key="8">
    <source>
        <dbReference type="PROSITE" id="PS50850"/>
    </source>
</evidence>
<feature type="transmembrane region" description="Helical" evidence="7">
    <location>
        <begin position="287"/>
        <end position="305"/>
    </location>
</feature>
<evidence type="ECO:0000256" key="5">
    <source>
        <dbReference type="ARBA" id="ARBA00022989"/>
    </source>
</evidence>
<accession>A0ABR5P7E0</accession>
<dbReference type="Proteomes" id="UP000051379">
    <property type="component" value="Unassembled WGS sequence"/>
</dbReference>
<keyword evidence="2" id="KW-0813">Transport</keyword>
<protein>
    <submittedName>
        <fullName evidence="9">Multidrug transport protein</fullName>
    </submittedName>
</protein>
<dbReference type="PANTHER" id="PTHR43414">
    <property type="entry name" value="MULTIDRUG RESISTANCE PROTEIN MDTG"/>
    <property type="match status" value="1"/>
</dbReference>
<feature type="domain" description="Major facilitator superfamily (MFS) profile" evidence="8">
    <location>
        <begin position="12"/>
        <end position="398"/>
    </location>
</feature>
<dbReference type="Gene3D" id="1.20.1250.20">
    <property type="entry name" value="MFS general substrate transporter like domains"/>
    <property type="match status" value="2"/>
</dbReference>
<keyword evidence="5 7" id="KW-1133">Transmembrane helix</keyword>
<feature type="transmembrane region" description="Helical" evidence="7">
    <location>
        <begin position="144"/>
        <end position="164"/>
    </location>
</feature>